<comment type="subunit">
    <text evidence="5">Component of the eukaryotic translation initiation factor 3 (eIF-3) complex.</text>
</comment>
<dbReference type="SMART" id="SM00360">
    <property type="entry name" value="RRM"/>
    <property type="match status" value="1"/>
</dbReference>
<dbReference type="PANTHER" id="PTHR10352">
    <property type="entry name" value="EUKARYOTIC TRANSLATION INITIATION FACTOR 3 SUBUNIT G"/>
    <property type="match status" value="1"/>
</dbReference>
<feature type="compositionally biased region" description="Basic and acidic residues" evidence="7">
    <location>
        <begin position="1"/>
        <end position="11"/>
    </location>
</feature>
<dbReference type="SUPFAM" id="SSF54928">
    <property type="entry name" value="RNA-binding domain, RBD"/>
    <property type="match status" value="1"/>
</dbReference>
<accession>A0A7R9LCD2</accession>
<proteinExistence type="inferred from homology"/>
<dbReference type="InterPro" id="IPR000504">
    <property type="entry name" value="RRM_dom"/>
</dbReference>
<feature type="region of interest" description="Disordered" evidence="7">
    <location>
        <begin position="161"/>
        <end position="211"/>
    </location>
</feature>
<evidence type="ECO:0000259" key="8">
    <source>
        <dbReference type="PROSITE" id="PS50102"/>
    </source>
</evidence>
<dbReference type="CDD" id="cd12933">
    <property type="entry name" value="eIF3G"/>
    <property type="match status" value="1"/>
</dbReference>
<evidence type="ECO:0000256" key="6">
    <source>
        <dbReference type="PROSITE-ProRule" id="PRU00176"/>
    </source>
</evidence>
<evidence type="ECO:0000256" key="7">
    <source>
        <dbReference type="SAM" id="MobiDB-lite"/>
    </source>
</evidence>
<keyword evidence="4 5" id="KW-0648">Protein biosynthesis</keyword>
<dbReference type="GO" id="GO:0003743">
    <property type="term" value="F:translation initiation factor activity"/>
    <property type="evidence" value="ECO:0007669"/>
    <property type="project" value="UniProtKB-UniRule"/>
</dbReference>
<evidence type="ECO:0000313" key="9">
    <source>
        <dbReference type="EMBL" id="CAD7637709.1"/>
    </source>
</evidence>
<gene>
    <name evidence="9" type="ORF">ONB1V03_LOCUS981</name>
</gene>
<dbReference type="Pfam" id="PF12353">
    <property type="entry name" value="eIF3g"/>
    <property type="match status" value="1"/>
</dbReference>
<reference evidence="9" key="1">
    <citation type="submission" date="2020-11" db="EMBL/GenBank/DDBJ databases">
        <authorList>
            <person name="Tran Van P."/>
        </authorList>
    </citation>
    <scope>NUCLEOTIDE SEQUENCE</scope>
</reference>
<protein>
    <recommendedName>
        <fullName evidence="5">Eukaryotic translation initiation factor 3 subunit G</fullName>
        <shortName evidence="5">eIF3g</shortName>
    </recommendedName>
    <alternativeName>
        <fullName evidence="5">Eukaryotic translation initiation factor 3 RNA-binding subunit</fullName>
        <shortName evidence="5">eIF-3 RNA-binding subunit</shortName>
    </alternativeName>
    <alternativeName>
        <fullName evidence="5">Eukaryotic translation initiation factor 3 subunit 4</fullName>
    </alternativeName>
</protein>
<evidence type="ECO:0000256" key="1">
    <source>
        <dbReference type="ARBA" id="ARBA00022490"/>
    </source>
</evidence>
<evidence type="ECO:0000256" key="3">
    <source>
        <dbReference type="ARBA" id="ARBA00022884"/>
    </source>
</evidence>
<dbReference type="HAMAP" id="MF_03006">
    <property type="entry name" value="eIF3g"/>
    <property type="match status" value="1"/>
</dbReference>
<comment type="similarity">
    <text evidence="5">Belongs to the eIF-3 subunit G family.</text>
</comment>
<dbReference type="OrthoDB" id="639027at2759"/>
<feature type="compositionally biased region" description="Basic and acidic residues" evidence="7">
    <location>
        <begin position="196"/>
        <end position="211"/>
    </location>
</feature>
<dbReference type="GO" id="GO:0005852">
    <property type="term" value="C:eukaryotic translation initiation factor 3 complex"/>
    <property type="evidence" value="ECO:0007669"/>
    <property type="project" value="UniProtKB-UniRule"/>
</dbReference>
<dbReference type="GO" id="GO:0003723">
    <property type="term" value="F:RNA binding"/>
    <property type="evidence" value="ECO:0007669"/>
    <property type="project" value="UniProtKB-UniRule"/>
</dbReference>
<dbReference type="GO" id="GO:0001732">
    <property type="term" value="P:formation of cytoplasmic translation initiation complex"/>
    <property type="evidence" value="ECO:0007669"/>
    <property type="project" value="UniProtKB-UniRule"/>
</dbReference>
<dbReference type="CDD" id="cd12408">
    <property type="entry name" value="RRM_eIF3G_like"/>
    <property type="match status" value="1"/>
</dbReference>
<dbReference type="GO" id="GO:0016282">
    <property type="term" value="C:eukaryotic 43S preinitiation complex"/>
    <property type="evidence" value="ECO:0007669"/>
    <property type="project" value="UniProtKB-UniRule"/>
</dbReference>
<dbReference type="Proteomes" id="UP000728032">
    <property type="component" value="Unassembled WGS sequence"/>
</dbReference>
<dbReference type="GO" id="GO:0033290">
    <property type="term" value="C:eukaryotic 48S preinitiation complex"/>
    <property type="evidence" value="ECO:0007669"/>
    <property type="project" value="UniProtKB-UniRule"/>
</dbReference>
<dbReference type="InterPro" id="IPR034240">
    <property type="entry name" value="eIF3G_RRM"/>
</dbReference>
<dbReference type="InterPro" id="IPR024675">
    <property type="entry name" value="eIF3g_N"/>
</dbReference>
<dbReference type="Pfam" id="PF00076">
    <property type="entry name" value="RRM_1"/>
    <property type="match status" value="1"/>
</dbReference>
<dbReference type="InterPro" id="IPR035979">
    <property type="entry name" value="RBD_domain_sf"/>
</dbReference>
<keyword evidence="10" id="KW-1185">Reference proteome</keyword>
<dbReference type="PIRSF" id="PIRSF037949">
    <property type="entry name" value="Transl_init_eIF-3_RNA-bind"/>
    <property type="match status" value="1"/>
</dbReference>
<evidence type="ECO:0000256" key="4">
    <source>
        <dbReference type="ARBA" id="ARBA00022917"/>
    </source>
</evidence>
<evidence type="ECO:0000256" key="2">
    <source>
        <dbReference type="ARBA" id="ARBA00022540"/>
    </source>
</evidence>
<dbReference type="EMBL" id="OC914943">
    <property type="protein sequence ID" value="CAD7637709.1"/>
    <property type="molecule type" value="Genomic_DNA"/>
</dbReference>
<evidence type="ECO:0000313" key="10">
    <source>
        <dbReference type="Proteomes" id="UP000728032"/>
    </source>
</evidence>
<feature type="region of interest" description="Disordered" evidence="7">
    <location>
        <begin position="1"/>
        <end position="25"/>
    </location>
</feature>
<dbReference type="PROSITE" id="PS50102">
    <property type="entry name" value="RRM"/>
    <property type="match status" value="1"/>
</dbReference>
<evidence type="ECO:0000256" key="5">
    <source>
        <dbReference type="HAMAP-Rule" id="MF_03006"/>
    </source>
</evidence>
<comment type="function">
    <text evidence="5">RNA-binding component of the eukaryotic translation initiation factor 3 (eIF-3) complex, which is involved in protein synthesis of a specialized repertoire of mRNAs and, together with other initiation factors, stimulates binding of mRNA and methionyl-tRNAi to the 40S ribosome. The eIF-3 complex specifically targets and initiates translation of a subset of mRNAs involved in cell proliferation. This subunit can bind 18S rRNA.</text>
</comment>
<keyword evidence="3 6" id="KW-0694">RNA-binding</keyword>
<comment type="subcellular location">
    <subcellularLocation>
        <location evidence="5">Cytoplasm</location>
    </subcellularLocation>
</comment>
<keyword evidence="2 5" id="KW-0396">Initiation factor</keyword>
<organism evidence="9">
    <name type="scientific">Oppiella nova</name>
    <dbReference type="NCBI Taxonomy" id="334625"/>
    <lineage>
        <taxon>Eukaryota</taxon>
        <taxon>Metazoa</taxon>
        <taxon>Ecdysozoa</taxon>
        <taxon>Arthropoda</taxon>
        <taxon>Chelicerata</taxon>
        <taxon>Arachnida</taxon>
        <taxon>Acari</taxon>
        <taxon>Acariformes</taxon>
        <taxon>Sarcoptiformes</taxon>
        <taxon>Oribatida</taxon>
        <taxon>Brachypylina</taxon>
        <taxon>Oppioidea</taxon>
        <taxon>Oppiidae</taxon>
        <taxon>Oppiella</taxon>
    </lineage>
</organism>
<dbReference type="Gene3D" id="3.30.70.330">
    <property type="match status" value="1"/>
</dbReference>
<keyword evidence="1 5" id="KW-0963">Cytoplasm</keyword>
<dbReference type="AlphaFoldDB" id="A0A7R9LCD2"/>
<feature type="domain" description="RRM" evidence="8">
    <location>
        <begin position="214"/>
        <end position="292"/>
    </location>
</feature>
<dbReference type="InterPro" id="IPR012677">
    <property type="entry name" value="Nucleotide-bd_a/b_plait_sf"/>
</dbReference>
<name>A0A7R9LCD2_9ACAR</name>
<dbReference type="InterPro" id="IPR017334">
    <property type="entry name" value="eIF3_g"/>
</dbReference>
<sequence length="295" mass="32899">MPAVKDMDTKVKPSWADQMDDPMDDGFDTLPATTEVISGDSKVITEYKLNENGKKVKVIRYYKIEKRRVPQSIARRKNWKKFGMSGEDPPGPNPATTIISEDIFMQFVGNLGNDDQNNGMDGEDDALKKLQSSGKGMVQCRHCGMDHWSLKCPYKDKLGSLSLNKDTPPPEPSGAGTQMDEKGKPAKYVPPNMREGGNKRGETMTNARNKDEANTIRVTNLPEEIQDQDLKDLFGPFGRVTRIFLAKDKYTGQSKGFAFVSYEHREEAAKAIGSVHGYGYANLILNVEWAKPSNN</sequence>
<dbReference type="EMBL" id="CAJPVJ010000118">
    <property type="protein sequence ID" value="CAG2161222.1"/>
    <property type="molecule type" value="Genomic_DNA"/>
</dbReference>